<keyword evidence="4 5" id="KW-0067">ATP-binding</keyword>
<feature type="compositionally biased region" description="Polar residues" evidence="6">
    <location>
        <begin position="541"/>
        <end position="552"/>
    </location>
</feature>
<feature type="domain" description="Protein kinase" evidence="8">
    <location>
        <begin position="12"/>
        <end position="268"/>
    </location>
</feature>
<evidence type="ECO:0000313" key="10">
    <source>
        <dbReference type="Proteomes" id="UP000287352"/>
    </source>
</evidence>
<feature type="compositionally biased region" description="Polar residues" evidence="6">
    <location>
        <begin position="404"/>
        <end position="428"/>
    </location>
</feature>
<organism evidence="9 10">
    <name type="scientific">Tengunoibacter tsumagoiensis</name>
    <dbReference type="NCBI Taxonomy" id="2014871"/>
    <lineage>
        <taxon>Bacteria</taxon>
        <taxon>Bacillati</taxon>
        <taxon>Chloroflexota</taxon>
        <taxon>Ktedonobacteria</taxon>
        <taxon>Ktedonobacterales</taxon>
        <taxon>Dictyobacteraceae</taxon>
        <taxon>Tengunoibacter</taxon>
    </lineage>
</organism>
<dbReference type="Proteomes" id="UP000287352">
    <property type="component" value="Unassembled WGS sequence"/>
</dbReference>
<feature type="transmembrane region" description="Helical" evidence="7">
    <location>
        <begin position="655"/>
        <end position="672"/>
    </location>
</feature>
<name>A0A402A1U2_9CHLR</name>
<dbReference type="AlphaFoldDB" id="A0A402A1U2"/>
<keyword evidence="7" id="KW-1133">Transmembrane helix</keyword>
<keyword evidence="2 5" id="KW-0547">Nucleotide-binding</keyword>
<dbReference type="Gene3D" id="3.30.200.20">
    <property type="entry name" value="Phosphorylase Kinase, domain 1"/>
    <property type="match status" value="1"/>
</dbReference>
<evidence type="ECO:0000256" key="3">
    <source>
        <dbReference type="ARBA" id="ARBA00022777"/>
    </source>
</evidence>
<feature type="transmembrane region" description="Helical" evidence="7">
    <location>
        <begin position="684"/>
        <end position="706"/>
    </location>
</feature>
<protein>
    <recommendedName>
        <fullName evidence="8">Protein kinase domain-containing protein</fullName>
    </recommendedName>
</protein>
<keyword evidence="1" id="KW-0808">Transferase</keyword>
<feature type="transmembrane region" description="Helical" evidence="7">
    <location>
        <begin position="603"/>
        <end position="627"/>
    </location>
</feature>
<evidence type="ECO:0000256" key="7">
    <source>
        <dbReference type="SAM" id="Phobius"/>
    </source>
</evidence>
<evidence type="ECO:0000313" key="9">
    <source>
        <dbReference type="EMBL" id="GCE13120.1"/>
    </source>
</evidence>
<dbReference type="PROSITE" id="PS00108">
    <property type="entry name" value="PROTEIN_KINASE_ST"/>
    <property type="match status" value="1"/>
</dbReference>
<dbReference type="GO" id="GO:0004674">
    <property type="term" value="F:protein serine/threonine kinase activity"/>
    <property type="evidence" value="ECO:0007669"/>
    <property type="project" value="TreeGrafter"/>
</dbReference>
<evidence type="ECO:0000256" key="5">
    <source>
        <dbReference type="PROSITE-ProRule" id="PRU10141"/>
    </source>
</evidence>
<evidence type="ECO:0000256" key="2">
    <source>
        <dbReference type="ARBA" id="ARBA00022741"/>
    </source>
</evidence>
<gene>
    <name evidence="9" type="ORF">KTT_29790</name>
</gene>
<dbReference type="PANTHER" id="PTHR43289">
    <property type="entry name" value="MITOGEN-ACTIVATED PROTEIN KINASE KINASE KINASE 20-RELATED"/>
    <property type="match status" value="1"/>
</dbReference>
<keyword evidence="3" id="KW-0418">Kinase</keyword>
<proteinExistence type="predicted"/>
<dbReference type="InterPro" id="IPR008271">
    <property type="entry name" value="Ser/Thr_kinase_AS"/>
</dbReference>
<dbReference type="GO" id="GO:0005524">
    <property type="term" value="F:ATP binding"/>
    <property type="evidence" value="ECO:0007669"/>
    <property type="project" value="UniProtKB-UniRule"/>
</dbReference>
<dbReference type="EMBL" id="BIFR01000001">
    <property type="protein sequence ID" value="GCE13120.1"/>
    <property type="molecule type" value="Genomic_DNA"/>
</dbReference>
<keyword evidence="7" id="KW-0812">Transmembrane</keyword>
<feature type="compositionally biased region" description="Low complexity" evidence="6">
    <location>
        <begin position="328"/>
        <end position="369"/>
    </location>
</feature>
<dbReference type="RefSeq" id="WP_126580677.1">
    <property type="nucleotide sequence ID" value="NZ_BIFR01000001.1"/>
</dbReference>
<keyword evidence="10" id="KW-1185">Reference proteome</keyword>
<dbReference type="OrthoDB" id="9814968at2"/>
<evidence type="ECO:0000256" key="4">
    <source>
        <dbReference type="ARBA" id="ARBA00022840"/>
    </source>
</evidence>
<comment type="caution">
    <text evidence="9">The sequence shown here is derived from an EMBL/GenBank/DDBJ whole genome shotgun (WGS) entry which is preliminary data.</text>
</comment>
<dbReference type="Pfam" id="PF00069">
    <property type="entry name" value="Pkinase"/>
    <property type="match status" value="1"/>
</dbReference>
<feature type="region of interest" description="Disordered" evidence="6">
    <location>
        <begin position="276"/>
        <end position="552"/>
    </location>
</feature>
<dbReference type="CDD" id="cd14014">
    <property type="entry name" value="STKc_PknB_like"/>
    <property type="match status" value="1"/>
</dbReference>
<keyword evidence="7" id="KW-0472">Membrane</keyword>
<dbReference type="InterPro" id="IPR000719">
    <property type="entry name" value="Prot_kinase_dom"/>
</dbReference>
<feature type="compositionally biased region" description="Low complexity" evidence="6">
    <location>
        <begin position="429"/>
        <end position="487"/>
    </location>
</feature>
<dbReference type="InterPro" id="IPR011009">
    <property type="entry name" value="Kinase-like_dom_sf"/>
</dbReference>
<feature type="compositionally biased region" description="Basic and acidic residues" evidence="6">
    <location>
        <begin position="504"/>
        <end position="540"/>
    </location>
</feature>
<accession>A0A402A1U2</accession>
<dbReference type="PANTHER" id="PTHR43289:SF34">
    <property type="entry name" value="SERINE_THREONINE-PROTEIN KINASE YBDM-RELATED"/>
    <property type="match status" value="1"/>
</dbReference>
<feature type="binding site" evidence="5">
    <location>
        <position position="41"/>
    </location>
    <ligand>
        <name>ATP</name>
        <dbReference type="ChEBI" id="CHEBI:30616"/>
    </ligand>
</feature>
<evidence type="ECO:0000259" key="8">
    <source>
        <dbReference type="PROSITE" id="PS50011"/>
    </source>
</evidence>
<dbReference type="PROSITE" id="PS00107">
    <property type="entry name" value="PROTEIN_KINASE_ATP"/>
    <property type="match status" value="1"/>
</dbReference>
<feature type="transmembrane region" description="Helical" evidence="7">
    <location>
        <begin position="568"/>
        <end position="591"/>
    </location>
</feature>
<feature type="compositionally biased region" description="Pro residues" evidence="6">
    <location>
        <begin position="387"/>
        <end position="396"/>
    </location>
</feature>
<dbReference type="Gene3D" id="1.10.1760.20">
    <property type="match status" value="1"/>
</dbReference>
<dbReference type="InterPro" id="IPR017441">
    <property type="entry name" value="Protein_kinase_ATP_BS"/>
</dbReference>
<dbReference type="SMART" id="SM00220">
    <property type="entry name" value="S_TKc"/>
    <property type="match status" value="1"/>
</dbReference>
<feature type="transmembrane region" description="Helical" evidence="7">
    <location>
        <begin position="712"/>
        <end position="736"/>
    </location>
</feature>
<sequence>MADRVGQRLGNYTITQLLGQGGFAEVYLGEHLYLKSQAAIKVLQARLSSTDDMDSFLKEAQTIARLAHPNIVRVMDFGIDEETPYLVMDYAPNGTLRQRHAKGIPLPLTTILPYITQVADALQYAHDERLIHRDIKPENMLIGRRNEILLSDFGIALVAQSSLSQGTQDVIGTVAYMSPEQIQGKPRPASDQYSLGIVAYEWLTGERPFHGSFTEMCTQHMFAQPPLLSEKLTQVSPAIEQVIMRALAKDPKQRFETIRDFATALQNIQQSGDTALRTGQIDLENNSYRTELMQPPPSYRTELMPPTQATPSSPITPGKGLLSRAQYTQNTPTNSQTGNQTGQQTTGQGSNQAINQPSQAPAQNSQPSALPTLHSMETEARTNPPQMILPPPPPGTPNQFRPQQQGNPTTPQSGQDFQNRAYQPPLQSGQPYPGQPYNNQQGIQYPGQPYGGPQQSGQSYGNPQQGNPYPGQPYGNQQGNQYPGNQYAPAQSYESPQQAAQREAAQREAAQREAAQRETAQRETAQREAAQREAAQREAVRTNQKQNQATGRSESFEESWGILATWKWPILATIVGIILFCAIHNLTIFPLPSFPVPVLNRGITLVVVIPLFFGASFGPWVGLLVGLGGVLCGDLFYPIDNHFHLINTAHKNIDWWAPLLINGIAGLLTGLTKLRRKYPSVGSVTRAVLLAAIGLAASLGFVLYQLQELSSYQFLGLVLLCNLIISFAILVVYSIMIRLVDPSI</sequence>
<dbReference type="Gene3D" id="1.10.510.10">
    <property type="entry name" value="Transferase(Phosphotransferase) domain 1"/>
    <property type="match status" value="1"/>
</dbReference>
<evidence type="ECO:0000256" key="1">
    <source>
        <dbReference type="ARBA" id="ARBA00022679"/>
    </source>
</evidence>
<dbReference type="SUPFAM" id="SSF56112">
    <property type="entry name" value="Protein kinase-like (PK-like)"/>
    <property type="match status" value="1"/>
</dbReference>
<reference evidence="10" key="1">
    <citation type="submission" date="2018-12" db="EMBL/GenBank/DDBJ databases">
        <title>Tengunoibacter tsumagoiensis gen. nov., sp. nov., Dictyobacter kobayashii sp. nov., D. alpinus sp. nov., and D. joshuensis sp. nov. and description of Dictyobacteraceae fam. nov. within the order Ktedonobacterales isolated from Tengu-no-mugimeshi.</title>
        <authorList>
            <person name="Wang C.M."/>
            <person name="Zheng Y."/>
            <person name="Sakai Y."/>
            <person name="Toyoda A."/>
            <person name="Minakuchi Y."/>
            <person name="Abe K."/>
            <person name="Yokota A."/>
            <person name="Yabe S."/>
        </authorList>
    </citation>
    <scope>NUCLEOTIDE SEQUENCE [LARGE SCALE GENOMIC DNA]</scope>
    <source>
        <strain evidence="10">Uno3</strain>
    </source>
</reference>
<dbReference type="PROSITE" id="PS50011">
    <property type="entry name" value="PROTEIN_KINASE_DOM"/>
    <property type="match status" value="1"/>
</dbReference>
<evidence type="ECO:0000256" key="6">
    <source>
        <dbReference type="SAM" id="MobiDB-lite"/>
    </source>
</evidence>